<comment type="caution">
    <text evidence="1">The sequence shown here is derived from an EMBL/GenBank/DDBJ whole genome shotgun (WGS) entry which is preliminary data.</text>
</comment>
<accession>A0AAD7JB28</accession>
<evidence type="ECO:0000313" key="2">
    <source>
        <dbReference type="Proteomes" id="UP001215598"/>
    </source>
</evidence>
<feature type="non-terminal residue" evidence="1">
    <location>
        <position position="1"/>
    </location>
</feature>
<dbReference type="Proteomes" id="UP001215598">
    <property type="component" value="Unassembled WGS sequence"/>
</dbReference>
<protein>
    <submittedName>
        <fullName evidence="1">Uncharacterized protein</fullName>
    </submittedName>
</protein>
<dbReference type="AlphaFoldDB" id="A0AAD7JB28"/>
<proteinExistence type="predicted"/>
<sequence length="96" mass="11368">EDTKLELAEMLNRLQRHTKCTPSYCQRKKKDTGDVFCRFGFPKENREETKFAKEPGRDFAELHTRRNDPILNSFNPALILSWRANIDFRPVINREA</sequence>
<gene>
    <name evidence="1" type="ORF">B0H16DRAFT_1273453</name>
</gene>
<organism evidence="1 2">
    <name type="scientific">Mycena metata</name>
    <dbReference type="NCBI Taxonomy" id="1033252"/>
    <lineage>
        <taxon>Eukaryota</taxon>
        <taxon>Fungi</taxon>
        <taxon>Dikarya</taxon>
        <taxon>Basidiomycota</taxon>
        <taxon>Agaricomycotina</taxon>
        <taxon>Agaricomycetes</taxon>
        <taxon>Agaricomycetidae</taxon>
        <taxon>Agaricales</taxon>
        <taxon>Marasmiineae</taxon>
        <taxon>Mycenaceae</taxon>
        <taxon>Mycena</taxon>
    </lineage>
</organism>
<feature type="non-terminal residue" evidence="1">
    <location>
        <position position="96"/>
    </location>
</feature>
<evidence type="ECO:0000313" key="1">
    <source>
        <dbReference type="EMBL" id="KAJ7759978.1"/>
    </source>
</evidence>
<reference evidence="1" key="1">
    <citation type="submission" date="2023-03" db="EMBL/GenBank/DDBJ databases">
        <title>Massive genome expansion in bonnet fungi (Mycena s.s.) driven by repeated elements and novel gene families across ecological guilds.</title>
        <authorList>
            <consortium name="Lawrence Berkeley National Laboratory"/>
            <person name="Harder C.B."/>
            <person name="Miyauchi S."/>
            <person name="Viragh M."/>
            <person name="Kuo A."/>
            <person name="Thoen E."/>
            <person name="Andreopoulos B."/>
            <person name="Lu D."/>
            <person name="Skrede I."/>
            <person name="Drula E."/>
            <person name="Henrissat B."/>
            <person name="Morin E."/>
            <person name="Kohler A."/>
            <person name="Barry K."/>
            <person name="LaButti K."/>
            <person name="Morin E."/>
            <person name="Salamov A."/>
            <person name="Lipzen A."/>
            <person name="Mereny Z."/>
            <person name="Hegedus B."/>
            <person name="Baldrian P."/>
            <person name="Stursova M."/>
            <person name="Weitz H."/>
            <person name="Taylor A."/>
            <person name="Grigoriev I.V."/>
            <person name="Nagy L.G."/>
            <person name="Martin F."/>
            <person name="Kauserud H."/>
        </authorList>
    </citation>
    <scope>NUCLEOTIDE SEQUENCE</scope>
    <source>
        <strain evidence="1">CBHHK182m</strain>
    </source>
</reference>
<dbReference type="EMBL" id="JARKIB010000038">
    <property type="protein sequence ID" value="KAJ7759978.1"/>
    <property type="molecule type" value="Genomic_DNA"/>
</dbReference>
<keyword evidence="2" id="KW-1185">Reference proteome</keyword>
<name>A0AAD7JB28_9AGAR</name>